<organism evidence="2 3">
    <name type="scientific">Streptomyces naganishii JCM 4654</name>
    <dbReference type="NCBI Taxonomy" id="1306179"/>
    <lineage>
        <taxon>Bacteria</taxon>
        <taxon>Bacillati</taxon>
        <taxon>Actinomycetota</taxon>
        <taxon>Actinomycetes</taxon>
        <taxon>Kitasatosporales</taxon>
        <taxon>Streptomycetaceae</taxon>
        <taxon>Streptomyces</taxon>
    </lineage>
</organism>
<evidence type="ECO:0000313" key="2">
    <source>
        <dbReference type="EMBL" id="GHD86108.1"/>
    </source>
</evidence>
<dbReference type="AlphaFoldDB" id="A0A918Y0E9"/>
<comment type="caution">
    <text evidence="2">The sequence shown here is derived from an EMBL/GenBank/DDBJ whole genome shotgun (WGS) entry which is preliminary data.</text>
</comment>
<gene>
    <name evidence="2" type="ORF">GCM10010508_12790</name>
</gene>
<proteinExistence type="predicted"/>
<sequence>MRGRPDASPPGPEDVTGWTSHRSTSRTRSCLSCGFAWERTFGIRHVLDVGGVRGAARFVGGVKEPSPLSHGVCRECGGHPIRILRAGRVASARLGAQTGQ</sequence>
<keyword evidence="3" id="KW-1185">Reference proteome</keyword>
<reference evidence="2" key="1">
    <citation type="journal article" date="2014" name="Int. J. Syst. Evol. Microbiol.">
        <title>Complete genome sequence of Corynebacterium casei LMG S-19264T (=DSM 44701T), isolated from a smear-ripened cheese.</title>
        <authorList>
            <consortium name="US DOE Joint Genome Institute (JGI-PGF)"/>
            <person name="Walter F."/>
            <person name="Albersmeier A."/>
            <person name="Kalinowski J."/>
            <person name="Ruckert C."/>
        </authorList>
    </citation>
    <scope>NUCLEOTIDE SEQUENCE</scope>
    <source>
        <strain evidence="2">JCM 4654</strain>
    </source>
</reference>
<dbReference type="EMBL" id="BMVF01000003">
    <property type="protein sequence ID" value="GHD86108.1"/>
    <property type="molecule type" value="Genomic_DNA"/>
</dbReference>
<evidence type="ECO:0000313" key="3">
    <source>
        <dbReference type="Proteomes" id="UP000608955"/>
    </source>
</evidence>
<evidence type="ECO:0000256" key="1">
    <source>
        <dbReference type="SAM" id="MobiDB-lite"/>
    </source>
</evidence>
<name>A0A918Y0E9_9ACTN</name>
<accession>A0A918Y0E9</accession>
<dbReference type="Proteomes" id="UP000608955">
    <property type="component" value="Unassembled WGS sequence"/>
</dbReference>
<feature type="region of interest" description="Disordered" evidence="1">
    <location>
        <begin position="1"/>
        <end position="24"/>
    </location>
</feature>
<reference evidence="2" key="2">
    <citation type="submission" date="2020-09" db="EMBL/GenBank/DDBJ databases">
        <authorList>
            <person name="Sun Q."/>
            <person name="Ohkuma M."/>
        </authorList>
    </citation>
    <scope>NUCLEOTIDE SEQUENCE</scope>
    <source>
        <strain evidence="2">JCM 4654</strain>
    </source>
</reference>
<protein>
    <submittedName>
        <fullName evidence="2">Uncharacterized protein</fullName>
    </submittedName>
</protein>